<protein>
    <submittedName>
        <fullName evidence="1">Uncharacterized protein</fullName>
    </submittedName>
</protein>
<gene>
    <name evidence="1" type="ORF">EET67_18165</name>
</gene>
<proteinExistence type="predicted"/>
<dbReference type="EMBL" id="RKST01000019">
    <property type="protein sequence ID" value="RUM96471.1"/>
    <property type="molecule type" value="Genomic_DNA"/>
</dbReference>
<evidence type="ECO:0000313" key="2">
    <source>
        <dbReference type="Proteomes" id="UP000281647"/>
    </source>
</evidence>
<name>A0A432V2R7_9HYPH</name>
<keyword evidence="2" id="KW-1185">Reference proteome</keyword>
<evidence type="ECO:0000313" key="1">
    <source>
        <dbReference type="EMBL" id="RUM96471.1"/>
    </source>
</evidence>
<dbReference type="Proteomes" id="UP000281647">
    <property type="component" value="Unassembled WGS sequence"/>
</dbReference>
<accession>A0A432V2R7</accession>
<comment type="caution">
    <text evidence="1">The sequence shown here is derived from an EMBL/GenBank/DDBJ whole genome shotgun (WGS) entry which is preliminary data.</text>
</comment>
<reference evidence="1 2" key="1">
    <citation type="submission" date="2018-11" db="EMBL/GenBank/DDBJ databases">
        <title>Pseudaminobacter arsenicus sp. nov., an arsenic-resistant bacterium isolated from arsenic-rich aquifers.</title>
        <authorList>
            <person name="Mu Y."/>
        </authorList>
    </citation>
    <scope>NUCLEOTIDE SEQUENCE [LARGE SCALE GENOMIC DNA]</scope>
    <source>
        <strain evidence="1 2">CB3</strain>
    </source>
</reference>
<dbReference type="RefSeq" id="WP_128627961.1">
    <property type="nucleotide sequence ID" value="NZ_RKST01000019.1"/>
</dbReference>
<sequence length="128" mass="14201">MAGIARNRTLFDFFAGERFTGFAGRRACFRALCLKVVAVFHMRGFSTPAYRGIVVKALLIVIVAQFSGPDVTEIRAPTILYFSSMDVCEEQKSVIVKAFDEMAHGPLSELPKKLKLTIAARCSPAVRW</sequence>
<dbReference type="AlphaFoldDB" id="A0A432V2R7"/>
<organism evidence="1 2">
    <name type="scientific">Borborobacter arsenicus</name>
    <dbReference type="NCBI Taxonomy" id="1851146"/>
    <lineage>
        <taxon>Bacteria</taxon>
        <taxon>Pseudomonadati</taxon>
        <taxon>Pseudomonadota</taxon>
        <taxon>Alphaproteobacteria</taxon>
        <taxon>Hyphomicrobiales</taxon>
        <taxon>Phyllobacteriaceae</taxon>
        <taxon>Borborobacter</taxon>
    </lineage>
</organism>